<protein>
    <submittedName>
        <fullName evidence="2">Uncharacterized protein</fullName>
    </submittedName>
</protein>
<feature type="signal peptide" evidence="1">
    <location>
        <begin position="1"/>
        <end position="31"/>
    </location>
</feature>
<dbReference type="Proteomes" id="UP001519363">
    <property type="component" value="Unassembled WGS sequence"/>
</dbReference>
<name>A0ABS5AML1_9PSEU</name>
<evidence type="ECO:0000256" key="1">
    <source>
        <dbReference type="SAM" id="SignalP"/>
    </source>
</evidence>
<sequence>MRRSGKSALRVLALTAVALLAHIGVAGSAMSEPASPAVKINYSVEGQSVVKKTGSTLPLGPGALAVDLAAATGDLTGDLTLPPAHSEFKVFGLIPVTATIDFLPQGQTTGKIVRGVVTSSSQVVLRLRNVKAGGLEYPVGDKCQSKAPMQIDLTSEAGFNPLKGGKLSGSYTIPEFTNCHLAELLINFMIPGPDNTISLNLTRVV</sequence>
<evidence type="ECO:0000313" key="2">
    <source>
        <dbReference type="EMBL" id="MBP2477798.1"/>
    </source>
</evidence>
<evidence type="ECO:0000313" key="3">
    <source>
        <dbReference type="Proteomes" id="UP001519363"/>
    </source>
</evidence>
<accession>A0ABS5AML1</accession>
<feature type="chain" id="PRO_5047368945" evidence="1">
    <location>
        <begin position="32"/>
        <end position="205"/>
    </location>
</feature>
<gene>
    <name evidence="2" type="ORF">JOF53_006670</name>
</gene>
<keyword evidence="1" id="KW-0732">Signal</keyword>
<comment type="caution">
    <text evidence="2">The sequence shown here is derived from an EMBL/GenBank/DDBJ whole genome shotgun (WGS) entry which is preliminary data.</text>
</comment>
<dbReference type="EMBL" id="JAGIOO010000001">
    <property type="protein sequence ID" value="MBP2477798.1"/>
    <property type="molecule type" value="Genomic_DNA"/>
</dbReference>
<keyword evidence="3" id="KW-1185">Reference proteome</keyword>
<dbReference type="RefSeq" id="WP_143342321.1">
    <property type="nucleotide sequence ID" value="NZ_JAGIOO010000001.1"/>
</dbReference>
<reference evidence="2 3" key="1">
    <citation type="submission" date="2021-03" db="EMBL/GenBank/DDBJ databases">
        <title>Sequencing the genomes of 1000 actinobacteria strains.</title>
        <authorList>
            <person name="Klenk H.-P."/>
        </authorList>
    </citation>
    <scope>NUCLEOTIDE SEQUENCE [LARGE SCALE GENOMIC DNA]</scope>
    <source>
        <strain evidence="2 3">DSM 44580</strain>
    </source>
</reference>
<organism evidence="2 3">
    <name type="scientific">Crossiella equi</name>
    <dbReference type="NCBI Taxonomy" id="130796"/>
    <lineage>
        <taxon>Bacteria</taxon>
        <taxon>Bacillati</taxon>
        <taxon>Actinomycetota</taxon>
        <taxon>Actinomycetes</taxon>
        <taxon>Pseudonocardiales</taxon>
        <taxon>Pseudonocardiaceae</taxon>
        <taxon>Crossiella</taxon>
    </lineage>
</organism>
<proteinExistence type="predicted"/>